<gene>
    <name evidence="6" type="primary">rpsR</name>
    <name evidence="8" type="ORF">BN938_1191</name>
</gene>
<dbReference type="PANTHER" id="PTHR13479">
    <property type="entry name" value="30S RIBOSOMAL PROTEIN S18"/>
    <property type="match status" value="1"/>
</dbReference>
<dbReference type="SUPFAM" id="SSF46911">
    <property type="entry name" value="Ribosomal protein S18"/>
    <property type="match status" value="1"/>
</dbReference>
<evidence type="ECO:0000313" key="9">
    <source>
        <dbReference type="Proteomes" id="UP000027616"/>
    </source>
</evidence>
<dbReference type="STRING" id="1433126.BN938_1191"/>
<dbReference type="OrthoDB" id="9812008at2"/>
<comment type="subunit">
    <text evidence="6">Part of the 30S ribosomal subunit. Forms a tight heterodimer with protein bS6.</text>
</comment>
<evidence type="ECO:0000256" key="3">
    <source>
        <dbReference type="ARBA" id="ARBA00022884"/>
    </source>
</evidence>
<comment type="similarity">
    <text evidence="1 6 7">Belongs to the bacterial ribosomal protein bS18 family.</text>
</comment>
<reference evidence="8 9" key="1">
    <citation type="journal article" date="2015" name="Genome Announc.">
        <title>Complete Genome Sequence of the Novel Leech Symbiont Mucinivorans hirudinis M3T.</title>
        <authorList>
            <person name="Nelson M.C."/>
            <person name="Bomar L."/>
            <person name="Graf J."/>
        </authorList>
    </citation>
    <scope>NUCLEOTIDE SEQUENCE [LARGE SCALE GENOMIC DNA]</scope>
    <source>
        <strain evidence="9">M3</strain>
    </source>
</reference>
<dbReference type="KEGG" id="rbc:BN938_1191"/>
<name>A0A060R7M7_9BACT</name>
<dbReference type="Pfam" id="PF01084">
    <property type="entry name" value="Ribosomal_S18"/>
    <property type="match status" value="1"/>
</dbReference>
<evidence type="ECO:0000256" key="7">
    <source>
        <dbReference type="RuleBase" id="RU003910"/>
    </source>
</evidence>
<dbReference type="NCBIfam" id="TIGR00165">
    <property type="entry name" value="S18"/>
    <property type="match status" value="1"/>
</dbReference>
<dbReference type="PANTHER" id="PTHR13479:SF40">
    <property type="entry name" value="SMALL RIBOSOMAL SUBUNIT PROTEIN BS18M"/>
    <property type="match status" value="1"/>
</dbReference>
<keyword evidence="9" id="KW-1185">Reference proteome</keyword>
<dbReference type="PRINTS" id="PR00974">
    <property type="entry name" value="RIBOSOMALS18"/>
</dbReference>
<accession>A0A060R7M7</accession>
<sequence length="89" mass="10414">MAANHSEVRYLNPVSVDVRKKKYCRFKKSGIKYIDYKDGEFLKKFLNEQGKILPRRLTGTSQKFQKKVAQAVKRARHLAILPFVTDLMK</sequence>
<dbReference type="EMBL" id="HG934468">
    <property type="protein sequence ID" value="CDN31285.1"/>
    <property type="molecule type" value="Genomic_DNA"/>
</dbReference>
<keyword evidence="2 6" id="KW-0699">rRNA-binding</keyword>
<dbReference type="GO" id="GO:0022627">
    <property type="term" value="C:cytosolic small ribosomal subunit"/>
    <property type="evidence" value="ECO:0007669"/>
    <property type="project" value="TreeGrafter"/>
</dbReference>
<dbReference type="InterPro" id="IPR001648">
    <property type="entry name" value="Ribosomal_bS18"/>
</dbReference>
<evidence type="ECO:0000256" key="6">
    <source>
        <dbReference type="HAMAP-Rule" id="MF_00270"/>
    </source>
</evidence>
<dbReference type="GO" id="GO:0070181">
    <property type="term" value="F:small ribosomal subunit rRNA binding"/>
    <property type="evidence" value="ECO:0007669"/>
    <property type="project" value="TreeGrafter"/>
</dbReference>
<dbReference type="HOGENOM" id="CLU_148710_2_0_10"/>
<protein>
    <recommendedName>
        <fullName evidence="6">Small ribosomal subunit protein bS18</fullName>
    </recommendedName>
</protein>
<dbReference type="eggNOG" id="COG0238">
    <property type="taxonomic scope" value="Bacteria"/>
</dbReference>
<dbReference type="PATRIC" id="fig|1433126.3.peg.1183"/>
<proteinExistence type="inferred from homology"/>
<evidence type="ECO:0000256" key="4">
    <source>
        <dbReference type="ARBA" id="ARBA00022980"/>
    </source>
</evidence>
<keyword evidence="4 6" id="KW-0689">Ribosomal protein</keyword>
<dbReference type="Proteomes" id="UP000027616">
    <property type="component" value="Chromosome I"/>
</dbReference>
<evidence type="ECO:0000256" key="2">
    <source>
        <dbReference type="ARBA" id="ARBA00022730"/>
    </source>
</evidence>
<dbReference type="InterPro" id="IPR036870">
    <property type="entry name" value="Ribosomal_bS18_sf"/>
</dbReference>
<evidence type="ECO:0000256" key="5">
    <source>
        <dbReference type="ARBA" id="ARBA00023274"/>
    </source>
</evidence>
<evidence type="ECO:0000313" key="8">
    <source>
        <dbReference type="EMBL" id="CDN31285.1"/>
    </source>
</evidence>
<dbReference type="GO" id="GO:0006412">
    <property type="term" value="P:translation"/>
    <property type="evidence" value="ECO:0007669"/>
    <property type="project" value="UniProtKB-UniRule"/>
</dbReference>
<organism evidence="8 9">
    <name type="scientific">Mucinivorans hirudinis</name>
    <dbReference type="NCBI Taxonomy" id="1433126"/>
    <lineage>
        <taxon>Bacteria</taxon>
        <taxon>Pseudomonadati</taxon>
        <taxon>Bacteroidota</taxon>
        <taxon>Bacteroidia</taxon>
        <taxon>Bacteroidales</taxon>
        <taxon>Rikenellaceae</taxon>
        <taxon>Mucinivorans</taxon>
    </lineage>
</organism>
<dbReference type="FunFam" id="4.10.640.10:FF:000004">
    <property type="entry name" value="30S ribosomal protein S18"/>
    <property type="match status" value="1"/>
</dbReference>
<dbReference type="AlphaFoldDB" id="A0A060R7M7"/>
<comment type="function">
    <text evidence="6">Binds as a heterodimer with protein bS6 to the central domain of the 16S rRNA, where it helps stabilize the platform of the 30S subunit.</text>
</comment>
<evidence type="ECO:0000256" key="1">
    <source>
        <dbReference type="ARBA" id="ARBA00005589"/>
    </source>
</evidence>
<dbReference type="Gene3D" id="4.10.640.10">
    <property type="entry name" value="Ribosomal protein S18"/>
    <property type="match status" value="1"/>
</dbReference>
<dbReference type="HAMAP" id="MF_00270">
    <property type="entry name" value="Ribosomal_bS18"/>
    <property type="match status" value="1"/>
</dbReference>
<dbReference type="GO" id="GO:0003735">
    <property type="term" value="F:structural constituent of ribosome"/>
    <property type="evidence" value="ECO:0007669"/>
    <property type="project" value="InterPro"/>
</dbReference>
<keyword evidence="5 6" id="KW-0687">Ribonucleoprotein</keyword>
<keyword evidence="3 6" id="KW-0694">RNA-binding</keyword>